<evidence type="ECO:0000256" key="5">
    <source>
        <dbReference type="ARBA" id="ARBA00023015"/>
    </source>
</evidence>
<keyword evidence="8" id="KW-0539">Nucleus</keyword>
<proteinExistence type="predicted"/>
<dbReference type="PANTHER" id="PTHR46481">
    <property type="entry name" value="ZINC FINGER BED DOMAIN-CONTAINING PROTEIN 4"/>
    <property type="match status" value="1"/>
</dbReference>
<evidence type="ECO:0000256" key="6">
    <source>
        <dbReference type="ARBA" id="ARBA00023125"/>
    </source>
</evidence>
<dbReference type="Pfam" id="PF02892">
    <property type="entry name" value="zf-BED"/>
    <property type="match status" value="1"/>
</dbReference>
<evidence type="ECO:0000256" key="10">
    <source>
        <dbReference type="SAM" id="MobiDB-lite"/>
    </source>
</evidence>
<dbReference type="Pfam" id="PF05699">
    <property type="entry name" value="Dimer_Tnp_hAT"/>
    <property type="match status" value="1"/>
</dbReference>
<accession>A0A9P0CK53</accession>
<dbReference type="GO" id="GO:0009791">
    <property type="term" value="P:post-embryonic development"/>
    <property type="evidence" value="ECO:0007669"/>
    <property type="project" value="UniProtKB-ARBA"/>
</dbReference>
<dbReference type="SUPFAM" id="SSF140996">
    <property type="entry name" value="Hermes dimerisation domain"/>
    <property type="match status" value="1"/>
</dbReference>
<dbReference type="GO" id="GO:0008270">
    <property type="term" value="F:zinc ion binding"/>
    <property type="evidence" value="ECO:0007669"/>
    <property type="project" value="UniProtKB-KW"/>
</dbReference>
<dbReference type="InterPro" id="IPR012337">
    <property type="entry name" value="RNaseH-like_sf"/>
</dbReference>
<evidence type="ECO:0000256" key="9">
    <source>
        <dbReference type="PROSITE-ProRule" id="PRU00027"/>
    </source>
</evidence>
<dbReference type="InterPro" id="IPR052035">
    <property type="entry name" value="ZnF_BED_domain_contain"/>
</dbReference>
<dbReference type="InterPro" id="IPR003656">
    <property type="entry name" value="Znf_BED"/>
</dbReference>
<evidence type="ECO:0000259" key="11">
    <source>
        <dbReference type="PROSITE" id="PS50808"/>
    </source>
</evidence>
<keyword evidence="4" id="KW-0862">Zinc</keyword>
<dbReference type="SUPFAM" id="SSF57667">
    <property type="entry name" value="beta-beta-alpha zinc fingers"/>
    <property type="match status" value="1"/>
</dbReference>
<evidence type="ECO:0000256" key="7">
    <source>
        <dbReference type="ARBA" id="ARBA00023163"/>
    </source>
</evidence>
<feature type="domain" description="BED-type" evidence="11">
    <location>
        <begin position="4"/>
        <end position="61"/>
    </location>
</feature>
<evidence type="ECO:0000313" key="12">
    <source>
        <dbReference type="EMBL" id="CAH1103006.1"/>
    </source>
</evidence>
<dbReference type="PANTHER" id="PTHR46481:SF10">
    <property type="entry name" value="ZINC FINGER BED DOMAIN-CONTAINING PROTEIN 39"/>
    <property type="match status" value="1"/>
</dbReference>
<evidence type="ECO:0000256" key="8">
    <source>
        <dbReference type="ARBA" id="ARBA00023242"/>
    </source>
</evidence>
<dbReference type="SUPFAM" id="SSF53098">
    <property type="entry name" value="Ribonuclease H-like"/>
    <property type="match status" value="1"/>
</dbReference>
<dbReference type="AlphaFoldDB" id="A0A9P0CK53"/>
<evidence type="ECO:0000256" key="4">
    <source>
        <dbReference type="ARBA" id="ARBA00022833"/>
    </source>
</evidence>
<sequence>MVRAKRSLVWDHLTKNTFVGEHESEIKVQCKYCDGTLHYDGSTSSMMKHLRSQHKNLQLQDVDIENAGPSGSSLSTPKRQKLTDMGITTERPCNNTRKGQITDKLVSVIIENNLPIRFSESESFREFMKFVEPNYKCPCAETIRNITESKFNNVQNEIRKEMESVLYVAITTDAWTSISNDAFLAVTASYFNKNWELRKLVLATVKLQQRHTAQYLAEEIEHVVTEWNISDKISAIVHDNGANIAHVAEIVNTEYTDVSCAAHTLQLVINKAMGTDKTDSQASRLVGHFSHSVLATSELKKKQKHFESAKDETGVEEEPLSLIQYCRTRWNSIYHMLERLHKLRWSVRAVLGDSNVTKRSAMHLDLKDEMWLLMEEILPTLNLLKIANTLVCGEKYVTISDVLSIVVALFDKFSNDSEDDSAVLKDFKNALITGLNTRFINKIEESNNLYLKAMAVDPRFKDINFFFTFELRQKIYADIREEIQSNKNREQPHLDPEYKNAEVGEEEKEKQRCEEKMKTNKKELQELFGSSSESEEQVQDDEYERFLAAKKIKRSDDPISWWQVNEKKFPATAFVAKRYLGIPATSVAKKSYNFDRADIPVEELALILEYYGFNMRKKNSEDYKESVIKVLWNSTAKQLQEYFFEKYNRKFNPFSDIEFLNARAAKNAKRRKLQMDPSKRKESSSALSTDELRKIIEIWDENTPEGLQKKF</sequence>
<keyword evidence="5" id="KW-0805">Transcription regulation</keyword>
<dbReference type="Proteomes" id="UP001153636">
    <property type="component" value="Chromosome 13"/>
</dbReference>
<evidence type="ECO:0000256" key="2">
    <source>
        <dbReference type="ARBA" id="ARBA00022723"/>
    </source>
</evidence>
<gene>
    <name evidence="12" type="ORF">PSYICH_LOCUS3736</name>
</gene>
<comment type="subcellular location">
    <subcellularLocation>
        <location evidence="1">Nucleus</location>
    </subcellularLocation>
</comment>
<keyword evidence="6" id="KW-0238">DNA-binding</keyword>
<name>A0A9P0CK53_9CUCU</name>
<dbReference type="GO" id="GO:0003677">
    <property type="term" value="F:DNA binding"/>
    <property type="evidence" value="ECO:0007669"/>
    <property type="project" value="UniProtKB-KW"/>
</dbReference>
<dbReference type="EMBL" id="OV651825">
    <property type="protein sequence ID" value="CAH1103006.1"/>
    <property type="molecule type" value="Genomic_DNA"/>
</dbReference>
<evidence type="ECO:0000313" key="13">
    <source>
        <dbReference type="Proteomes" id="UP001153636"/>
    </source>
</evidence>
<keyword evidence="2" id="KW-0479">Metal-binding</keyword>
<dbReference type="InterPro" id="IPR008906">
    <property type="entry name" value="HATC_C_dom"/>
</dbReference>
<keyword evidence="3 9" id="KW-0863">Zinc-finger</keyword>
<keyword evidence="13" id="KW-1185">Reference proteome</keyword>
<organism evidence="12 13">
    <name type="scientific">Psylliodes chrysocephalus</name>
    <dbReference type="NCBI Taxonomy" id="3402493"/>
    <lineage>
        <taxon>Eukaryota</taxon>
        <taxon>Metazoa</taxon>
        <taxon>Ecdysozoa</taxon>
        <taxon>Arthropoda</taxon>
        <taxon>Hexapoda</taxon>
        <taxon>Insecta</taxon>
        <taxon>Pterygota</taxon>
        <taxon>Neoptera</taxon>
        <taxon>Endopterygota</taxon>
        <taxon>Coleoptera</taxon>
        <taxon>Polyphaga</taxon>
        <taxon>Cucujiformia</taxon>
        <taxon>Chrysomeloidea</taxon>
        <taxon>Chrysomelidae</taxon>
        <taxon>Galerucinae</taxon>
        <taxon>Alticini</taxon>
        <taxon>Psylliodes</taxon>
    </lineage>
</organism>
<dbReference type="PROSITE" id="PS50808">
    <property type="entry name" value="ZF_BED"/>
    <property type="match status" value="1"/>
</dbReference>
<dbReference type="InterPro" id="IPR036236">
    <property type="entry name" value="Znf_C2H2_sf"/>
</dbReference>
<dbReference type="OrthoDB" id="1607513at2759"/>
<dbReference type="GO" id="GO:0046983">
    <property type="term" value="F:protein dimerization activity"/>
    <property type="evidence" value="ECO:0007669"/>
    <property type="project" value="InterPro"/>
</dbReference>
<evidence type="ECO:0000256" key="3">
    <source>
        <dbReference type="ARBA" id="ARBA00022771"/>
    </source>
</evidence>
<dbReference type="SMART" id="SM00614">
    <property type="entry name" value="ZnF_BED"/>
    <property type="match status" value="1"/>
</dbReference>
<keyword evidence="7" id="KW-0804">Transcription</keyword>
<protein>
    <recommendedName>
        <fullName evidence="11">BED-type domain-containing protein</fullName>
    </recommendedName>
</protein>
<dbReference type="GO" id="GO:0005634">
    <property type="term" value="C:nucleus"/>
    <property type="evidence" value="ECO:0007669"/>
    <property type="project" value="UniProtKB-SubCell"/>
</dbReference>
<evidence type="ECO:0000256" key="1">
    <source>
        <dbReference type="ARBA" id="ARBA00004123"/>
    </source>
</evidence>
<reference evidence="12" key="1">
    <citation type="submission" date="2022-01" db="EMBL/GenBank/DDBJ databases">
        <authorList>
            <person name="King R."/>
        </authorList>
    </citation>
    <scope>NUCLEOTIDE SEQUENCE</scope>
</reference>
<feature type="region of interest" description="Disordered" evidence="10">
    <location>
        <begin position="486"/>
        <end position="514"/>
    </location>
</feature>